<keyword evidence="1" id="KW-0812">Transmembrane</keyword>
<gene>
    <name evidence="2" type="ORF">PROSTU_03203</name>
</gene>
<evidence type="ECO:0000313" key="2">
    <source>
        <dbReference type="EMBL" id="EDU60006.1"/>
    </source>
</evidence>
<dbReference type="AlphaFoldDB" id="A0AA86YL87"/>
<reference evidence="3" key="1">
    <citation type="submission" date="2008-04" db="EMBL/GenBank/DDBJ databases">
        <title>Draft genome sequence of Providencia stuartii (ATCC 25827).</title>
        <authorList>
            <person name="Sudarsanam P."/>
            <person name="Ley R."/>
            <person name="Guruge J."/>
            <person name="Turnbaugh P.J."/>
            <person name="Mahowald M."/>
            <person name="Liep D."/>
            <person name="Gordon J."/>
        </authorList>
    </citation>
    <scope>NUCLEOTIDE SEQUENCE [LARGE SCALE GENOMIC DNA]</scope>
    <source>
        <strain evidence="3">ATCC 25827</strain>
    </source>
</reference>
<proteinExistence type="predicted"/>
<dbReference type="Proteomes" id="UP000004506">
    <property type="component" value="Unassembled WGS sequence"/>
</dbReference>
<sequence length="42" mass="5243">MEMFLSRFKQKHYQCHVNLSFFFLLLITLYATLLHHQRFINL</sequence>
<reference evidence="3" key="2">
    <citation type="submission" date="2008-04" db="EMBL/GenBank/DDBJ databases">
        <title>Draft genome sequence of Providencia stuartii(ATCC 25827).</title>
        <authorList>
            <person name="Sudarsanam P."/>
            <person name="Ley R."/>
            <person name="Guruge J."/>
            <person name="Turnbaugh P.J."/>
            <person name="Mahowald M."/>
            <person name="Liep D."/>
            <person name="Gordon J."/>
        </authorList>
    </citation>
    <scope>NUCLEOTIDE SEQUENCE [LARGE SCALE GENOMIC DNA]</scope>
    <source>
        <strain evidence="3">ATCC 25827</strain>
    </source>
</reference>
<keyword evidence="1" id="KW-0472">Membrane</keyword>
<evidence type="ECO:0000256" key="1">
    <source>
        <dbReference type="SAM" id="Phobius"/>
    </source>
</evidence>
<feature type="transmembrane region" description="Helical" evidence="1">
    <location>
        <begin position="12"/>
        <end position="33"/>
    </location>
</feature>
<comment type="caution">
    <text evidence="2">The sequence shown here is derived from an EMBL/GenBank/DDBJ whole genome shotgun (WGS) entry which is preliminary data.</text>
</comment>
<protein>
    <submittedName>
        <fullName evidence="2">Uncharacterized protein</fullName>
    </submittedName>
</protein>
<accession>A0AA86YL87</accession>
<organism evidence="2 3">
    <name type="scientific">Providencia stuartii ATCC 25827</name>
    <dbReference type="NCBI Taxonomy" id="471874"/>
    <lineage>
        <taxon>Bacteria</taxon>
        <taxon>Pseudomonadati</taxon>
        <taxon>Pseudomonadota</taxon>
        <taxon>Gammaproteobacteria</taxon>
        <taxon>Enterobacterales</taxon>
        <taxon>Morganellaceae</taxon>
        <taxon>Providencia</taxon>
    </lineage>
</organism>
<dbReference type="EMBL" id="ABJD02000101">
    <property type="protein sequence ID" value="EDU60006.1"/>
    <property type="molecule type" value="Genomic_DNA"/>
</dbReference>
<reference evidence="2 3" key="3">
    <citation type="submission" date="2008-05" db="EMBL/GenBank/DDBJ databases">
        <authorList>
            <person name="Fulton L."/>
            <person name="Clifton S."/>
            <person name="Fulton B."/>
            <person name="Xu J."/>
            <person name="Minx P."/>
            <person name="Pepin K.H."/>
            <person name="Johnson M."/>
            <person name="Thiruvilangam P."/>
            <person name="Bhonagiri V."/>
            <person name="Nash W.E."/>
            <person name="Mardis E.R."/>
            <person name="Wilson R.K."/>
        </authorList>
    </citation>
    <scope>NUCLEOTIDE SEQUENCE [LARGE SCALE GENOMIC DNA]</scope>
    <source>
        <strain evidence="2 3">ATCC 25827</strain>
    </source>
</reference>
<name>A0AA86YL87_PROST</name>
<keyword evidence="1" id="KW-1133">Transmembrane helix</keyword>
<evidence type="ECO:0000313" key="3">
    <source>
        <dbReference type="Proteomes" id="UP000004506"/>
    </source>
</evidence>